<feature type="chain" id="PRO_5029746612" description="Peptidase S1 domain-containing protein" evidence="7">
    <location>
        <begin position="23"/>
        <end position="179"/>
    </location>
</feature>
<evidence type="ECO:0000259" key="8">
    <source>
        <dbReference type="PROSITE" id="PS50240"/>
    </source>
</evidence>
<dbReference type="Gene3D" id="2.40.10.10">
    <property type="entry name" value="Trypsin-like serine proteases"/>
    <property type="match status" value="3"/>
</dbReference>
<evidence type="ECO:0000256" key="1">
    <source>
        <dbReference type="ARBA" id="ARBA00022670"/>
    </source>
</evidence>
<evidence type="ECO:0000313" key="10">
    <source>
        <dbReference type="Proteomes" id="UP000518266"/>
    </source>
</evidence>
<name>A0A7J5Y8Z6_DISMA</name>
<dbReference type="SMART" id="SM00020">
    <property type="entry name" value="Tryp_SPc"/>
    <property type="match status" value="1"/>
</dbReference>
<dbReference type="Proteomes" id="UP000518266">
    <property type="component" value="Unassembled WGS sequence"/>
</dbReference>
<dbReference type="SUPFAM" id="SSF50494">
    <property type="entry name" value="Trypsin-like serine proteases"/>
    <property type="match status" value="1"/>
</dbReference>
<reference evidence="9 10" key="1">
    <citation type="submission" date="2020-03" db="EMBL/GenBank/DDBJ databases">
        <title>Dissostichus mawsoni Genome sequencing and assembly.</title>
        <authorList>
            <person name="Park H."/>
        </authorList>
    </citation>
    <scope>NUCLEOTIDE SEQUENCE [LARGE SCALE GENOMIC DNA]</scope>
    <source>
        <strain evidence="9">DM0001</strain>
        <tissue evidence="9">Muscle</tissue>
    </source>
</reference>
<dbReference type="AlphaFoldDB" id="A0A7J5Y8Z6"/>
<comment type="caution">
    <text evidence="9">The sequence shown here is derived from an EMBL/GenBank/DDBJ whole genome shotgun (WGS) entry which is preliminary data.</text>
</comment>
<evidence type="ECO:0000256" key="5">
    <source>
        <dbReference type="ARBA" id="ARBA00023157"/>
    </source>
</evidence>
<dbReference type="InterPro" id="IPR043504">
    <property type="entry name" value="Peptidase_S1_PA_chymotrypsin"/>
</dbReference>
<dbReference type="PANTHER" id="PTHR24253">
    <property type="entry name" value="TRANSMEMBRANE PROTEASE SERINE"/>
    <property type="match status" value="1"/>
</dbReference>
<keyword evidence="1" id="KW-0645">Protease</keyword>
<dbReference type="Pfam" id="PF00089">
    <property type="entry name" value="Trypsin"/>
    <property type="match status" value="1"/>
</dbReference>
<dbReference type="OrthoDB" id="10002959at2759"/>
<keyword evidence="10" id="KW-1185">Reference proteome</keyword>
<dbReference type="InterPro" id="IPR009003">
    <property type="entry name" value="Peptidase_S1_PA"/>
</dbReference>
<dbReference type="PROSITE" id="PS50240">
    <property type="entry name" value="TRYPSIN_DOM"/>
    <property type="match status" value="1"/>
</dbReference>
<dbReference type="GO" id="GO:0004252">
    <property type="term" value="F:serine-type endopeptidase activity"/>
    <property type="evidence" value="ECO:0007669"/>
    <property type="project" value="InterPro"/>
</dbReference>
<dbReference type="EMBL" id="JAAKFY010000014">
    <property type="protein sequence ID" value="KAF3845904.1"/>
    <property type="molecule type" value="Genomic_DNA"/>
</dbReference>
<evidence type="ECO:0000256" key="3">
    <source>
        <dbReference type="ARBA" id="ARBA00022801"/>
    </source>
</evidence>
<evidence type="ECO:0000256" key="7">
    <source>
        <dbReference type="SAM" id="SignalP"/>
    </source>
</evidence>
<dbReference type="InterPro" id="IPR001254">
    <property type="entry name" value="Trypsin_dom"/>
</dbReference>
<evidence type="ECO:0000256" key="6">
    <source>
        <dbReference type="ARBA" id="ARBA00023180"/>
    </source>
</evidence>
<dbReference type="GO" id="GO:0006508">
    <property type="term" value="P:proteolysis"/>
    <property type="evidence" value="ECO:0007669"/>
    <property type="project" value="UniProtKB-KW"/>
</dbReference>
<protein>
    <recommendedName>
        <fullName evidence="8">Peptidase S1 domain-containing protein</fullName>
    </recommendedName>
</protein>
<proteinExistence type="predicted"/>
<sequence>MALYRLICAAALLSLLTQESHSQLNVCGKPALNTRIVGGQAAPEGSWPWQASLHRSGTHFCGGSITANLIVYLGRQNQEGINSNEVSRTVKRIINNPNYNSVTSDNDISLLKLSSPVRFTNYIAPVCLAASDSTFFNGTDSWVTGWGNVRSGTPLPSPQSLMEVEVPIVGTGSANVTME</sequence>
<feature type="signal peptide" evidence="7">
    <location>
        <begin position="1"/>
        <end position="22"/>
    </location>
</feature>
<feature type="domain" description="Peptidase S1" evidence="8">
    <location>
        <begin position="36"/>
        <end position="179"/>
    </location>
</feature>
<gene>
    <name evidence="9" type="ORF">F7725_002982</name>
</gene>
<dbReference type="PANTHER" id="PTHR24253:SF144">
    <property type="entry name" value="CHYMOTRYPSIN-LIKE PROTEASE CTRL-1-RELATED"/>
    <property type="match status" value="1"/>
</dbReference>
<keyword evidence="3" id="KW-0378">Hydrolase</keyword>
<evidence type="ECO:0000313" key="9">
    <source>
        <dbReference type="EMBL" id="KAF3845904.1"/>
    </source>
</evidence>
<dbReference type="CDD" id="cd00190">
    <property type="entry name" value="Tryp_SPc"/>
    <property type="match status" value="1"/>
</dbReference>
<keyword evidence="6" id="KW-0325">Glycoprotein</keyword>
<evidence type="ECO:0000256" key="4">
    <source>
        <dbReference type="ARBA" id="ARBA00022825"/>
    </source>
</evidence>
<accession>A0A7J5Y8Z6</accession>
<keyword evidence="2 7" id="KW-0732">Signal</keyword>
<organism evidence="9 10">
    <name type="scientific">Dissostichus mawsoni</name>
    <name type="common">Antarctic cod</name>
    <dbReference type="NCBI Taxonomy" id="36200"/>
    <lineage>
        <taxon>Eukaryota</taxon>
        <taxon>Metazoa</taxon>
        <taxon>Chordata</taxon>
        <taxon>Craniata</taxon>
        <taxon>Vertebrata</taxon>
        <taxon>Euteleostomi</taxon>
        <taxon>Actinopterygii</taxon>
        <taxon>Neopterygii</taxon>
        <taxon>Teleostei</taxon>
        <taxon>Neoteleostei</taxon>
        <taxon>Acanthomorphata</taxon>
        <taxon>Eupercaria</taxon>
        <taxon>Perciformes</taxon>
        <taxon>Notothenioidei</taxon>
        <taxon>Nototheniidae</taxon>
        <taxon>Dissostichus</taxon>
    </lineage>
</organism>
<keyword evidence="5" id="KW-1015">Disulfide bond</keyword>
<evidence type="ECO:0000256" key="2">
    <source>
        <dbReference type="ARBA" id="ARBA00022729"/>
    </source>
</evidence>
<keyword evidence="4" id="KW-0720">Serine protease</keyword>